<dbReference type="CDD" id="cd08946">
    <property type="entry name" value="SDR_e"/>
    <property type="match status" value="1"/>
</dbReference>
<dbReference type="EC" id="5.1.3.2" evidence="2"/>
<protein>
    <submittedName>
        <fullName evidence="2">UDP-glucose 4-epimerase</fullName>
        <ecNumber evidence="2">5.1.3.2</ecNumber>
    </submittedName>
</protein>
<gene>
    <name evidence="2" type="ORF">AVDCRST_MAG27-2000</name>
</gene>
<dbReference type="AlphaFoldDB" id="A0A6J4IGU8"/>
<dbReference type="InterPro" id="IPR050177">
    <property type="entry name" value="Lipid_A_modif_metabolic_enz"/>
</dbReference>
<feature type="domain" description="NAD-dependent epimerase/dehydratase" evidence="1">
    <location>
        <begin position="3"/>
        <end position="231"/>
    </location>
</feature>
<dbReference type="GO" id="GO:0003978">
    <property type="term" value="F:UDP-glucose 4-epimerase activity"/>
    <property type="evidence" value="ECO:0007669"/>
    <property type="project" value="UniProtKB-EC"/>
</dbReference>
<sequence length="354" mass="38538">MKILITGNMGYVGPLVVRRLRRRFPDAELIGFDNAYFAHCLTGAATLPEALLTRQIFGDVRGIDPALLRGVDAVVHMAAISNDPMGDRFARVTTEINQDASVRLAQQAQSAGVRNFVFLSSCSVYGVAAGPPRREEDELNPVTAYAASKIGTERALAGLNGDMTVTCLRFATACGMSDRLRLDLVLNDFVAGALSRGEITVLSDGTPWRPLIDVADMALAIEWAATRPAERGGRFLTVNAGSNERNHQVRDLAQAVAAAVPGTKVSINTSAPVDSRSYRVDFARFAELAPEHQPQVTLEGSIRRLVEGMQAMRFADAEFRHSPLIRLQVLQQHREAGRLTDDLVWRQGAEETVA</sequence>
<name>A0A6J4IGU8_9PROT</name>
<dbReference type="InterPro" id="IPR001509">
    <property type="entry name" value="Epimerase_deHydtase"/>
</dbReference>
<organism evidence="2">
    <name type="scientific">uncultured Craurococcus sp</name>
    <dbReference type="NCBI Taxonomy" id="1135998"/>
    <lineage>
        <taxon>Bacteria</taxon>
        <taxon>Pseudomonadati</taxon>
        <taxon>Pseudomonadota</taxon>
        <taxon>Alphaproteobacteria</taxon>
        <taxon>Acetobacterales</taxon>
        <taxon>Acetobacteraceae</taxon>
        <taxon>Craurococcus</taxon>
        <taxon>environmental samples</taxon>
    </lineage>
</organism>
<dbReference type="Pfam" id="PF01370">
    <property type="entry name" value="Epimerase"/>
    <property type="match status" value="1"/>
</dbReference>
<accession>A0A6J4IGU8</accession>
<dbReference type="PANTHER" id="PTHR43245:SF23">
    <property type="entry name" value="NAD(P)-BINDING DOMAIN-CONTAINING PROTEIN"/>
    <property type="match status" value="1"/>
</dbReference>
<evidence type="ECO:0000313" key="2">
    <source>
        <dbReference type="EMBL" id="CAA9250007.1"/>
    </source>
</evidence>
<proteinExistence type="predicted"/>
<reference evidence="2" key="1">
    <citation type="submission" date="2020-02" db="EMBL/GenBank/DDBJ databases">
        <authorList>
            <person name="Meier V. D."/>
        </authorList>
    </citation>
    <scope>NUCLEOTIDE SEQUENCE</scope>
    <source>
        <strain evidence="2">AVDCRST_MAG27</strain>
    </source>
</reference>
<dbReference type="PANTHER" id="PTHR43245">
    <property type="entry name" value="BIFUNCTIONAL POLYMYXIN RESISTANCE PROTEIN ARNA"/>
    <property type="match status" value="1"/>
</dbReference>
<keyword evidence="2" id="KW-0413">Isomerase</keyword>
<dbReference type="EMBL" id="CADCTD010000081">
    <property type="protein sequence ID" value="CAA9250007.1"/>
    <property type="molecule type" value="Genomic_DNA"/>
</dbReference>
<dbReference type="InterPro" id="IPR036291">
    <property type="entry name" value="NAD(P)-bd_dom_sf"/>
</dbReference>
<dbReference type="SUPFAM" id="SSF51735">
    <property type="entry name" value="NAD(P)-binding Rossmann-fold domains"/>
    <property type="match status" value="1"/>
</dbReference>
<evidence type="ECO:0000259" key="1">
    <source>
        <dbReference type="Pfam" id="PF01370"/>
    </source>
</evidence>
<dbReference type="Gene3D" id="3.40.50.720">
    <property type="entry name" value="NAD(P)-binding Rossmann-like Domain"/>
    <property type="match status" value="1"/>
</dbReference>